<evidence type="ECO:0000256" key="15">
    <source>
        <dbReference type="ARBA" id="ARBA00022989"/>
    </source>
</evidence>
<comment type="catalytic activity">
    <reaction evidence="1">
        <text>Release of N-terminal glutamate (and to a lesser extent aspartate) from a peptide.</text>
        <dbReference type="EC" id="3.4.11.7"/>
    </reaction>
</comment>
<dbReference type="OMA" id="WNVWSQF"/>
<dbReference type="InterPro" id="IPR045357">
    <property type="entry name" value="Aminopeptidase_N-like_N"/>
</dbReference>
<evidence type="ECO:0000256" key="12">
    <source>
        <dbReference type="ARBA" id="ARBA00022833"/>
    </source>
</evidence>
<evidence type="ECO:0000256" key="23">
    <source>
        <dbReference type="RuleBase" id="RU364040"/>
    </source>
</evidence>
<dbReference type="PRINTS" id="PR00756">
    <property type="entry name" value="ALADIPTASE"/>
</dbReference>
<proteinExistence type="inferred from homology"/>
<dbReference type="InterPro" id="IPR027268">
    <property type="entry name" value="Peptidase_M4/M1_CTD_sf"/>
</dbReference>
<keyword evidence="7" id="KW-1003">Cell membrane</keyword>
<evidence type="ECO:0000256" key="13">
    <source>
        <dbReference type="ARBA" id="ARBA00022837"/>
    </source>
</evidence>
<keyword evidence="15 23" id="KW-1133">Transmembrane helix</keyword>
<comment type="subunit">
    <text evidence="5">Homodimer; disulfide-linked.</text>
</comment>
<evidence type="ECO:0000256" key="7">
    <source>
        <dbReference type="ARBA" id="ARBA00022475"/>
    </source>
</evidence>
<keyword evidence="14" id="KW-0735">Signal-anchor</keyword>
<dbReference type="PROSITE" id="PS51257">
    <property type="entry name" value="PROKAR_LIPOPROTEIN"/>
    <property type="match status" value="1"/>
</dbReference>
<accession>A0A8B7P249</accession>
<dbReference type="Gene3D" id="1.25.50.20">
    <property type="match status" value="1"/>
</dbReference>
<evidence type="ECO:0000256" key="20">
    <source>
        <dbReference type="PIRSR" id="PIRSR634016-1"/>
    </source>
</evidence>
<keyword evidence="11 23" id="KW-0378">Hydrolase</keyword>
<dbReference type="InterPro" id="IPR050344">
    <property type="entry name" value="Peptidase_M1_aminopeptidases"/>
</dbReference>
<dbReference type="Pfam" id="PF11838">
    <property type="entry name" value="ERAP1_C"/>
    <property type="match status" value="1"/>
</dbReference>
<dbReference type="Proteomes" id="UP000694843">
    <property type="component" value="Unplaced"/>
</dbReference>
<dbReference type="OrthoDB" id="510539at2759"/>
<comment type="similarity">
    <text evidence="4 23">Belongs to the peptidase M1 family.</text>
</comment>
<dbReference type="GO" id="GO:0043171">
    <property type="term" value="P:peptide catabolic process"/>
    <property type="evidence" value="ECO:0007669"/>
    <property type="project" value="TreeGrafter"/>
</dbReference>
<evidence type="ECO:0000259" key="24">
    <source>
        <dbReference type="Pfam" id="PF01433"/>
    </source>
</evidence>
<evidence type="ECO:0000256" key="22">
    <source>
        <dbReference type="PIRSR" id="PIRSR634016-4"/>
    </source>
</evidence>
<evidence type="ECO:0000256" key="16">
    <source>
        <dbReference type="ARBA" id="ARBA00023049"/>
    </source>
</evidence>
<keyword evidence="8 23" id="KW-0645">Protease</keyword>
<feature type="domain" description="Peptidase M1 membrane alanine aminopeptidase" evidence="24">
    <location>
        <begin position="303"/>
        <end position="520"/>
    </location>
</feature>
<dbReference type="PANTHER" id="PTHR11533">
    <property type="entry name" value="PROTEASE M1 ZINC METALLOPROTEASE"/>
    <property type="match status" value="1"/>
</dbReference>
<dbReference type="InterPro" id="IPR001930">
    <property type="entry name" value="Peptidase_M1"/>
</dbReference>
<dbReference type="PANTHER" id="PTHR11533:SF276">
    <property type="entry name" value="GLUTAMYL AMINOPEPTIDASE"/>
    <property type="match status" value="1"/>
</dbReference>
<keyword evidence="16 23" id="KW-0482">Metalloprotease</keyword>
<dbReference type="FunFam" id="2.60.40.1730:FF:000001">
    <property type="entry name" value="Leucyl-cystinyl aminopeptidase"/>
    <property type="match status" value="1"/>
</dbReference>
<evidence type="ECO:0000256" key="9">
    <source>
        <dbReference type="ARBA" id="ARBA00022692"/>
    </source>
</evidence>
<evidence type="ECO:0000313" key="27">
    <source>
        <dbReference type="Proteomes" id="UP000694843"/>
    </source>
</evidence>
<evidence type="ECO:0000256" key="19">
    <source>
        <dbReference type="ARBA" id="ARBA00023180"/>
    </source>
</evidence>
<dbReference type="InterPro" id="IPR034016">
    <property type="entry name" value="M1_APN-typ"/>
</dbReference>
<evidence type="ECO:0000256" key="6">
    <source>
        <dbReference type="ARBA" id="ARBA00022438"/>
    </source>
</evidence>
<evidence type="ECO:0000256" key="5">
    <source>
        <dbReference type="ARBA" id="ARBA00011748"/>
    </source>
</evidence>
<dbReference type="GO" id="GO:0008270">
    <property type="term" value="F:zinc ion binding"/>
    <property type="evidence" value="ECO:0007669"/>
    <property type="project" value="UniProtKB-UniRule"/>
</dbReference>
<dbReference type="EC" id="3.4.11.-" evidence="23"/>
<dbReference type="FunFam" id="1.25.50.20:FF:000001">
    <property type="entry name" value="Aminopeptidase"/>
    <property type="match status" value="1"/>
</dbReference>
<reference evidence="28" key="1">
    <citation type="submission" date="2025-08" db="UniProtKB">
        <authorList>
            <consortium name="RefSeq"/>
        </authorList>
    </citation>
    <scope>IDENTIFICATION</scope>
    <source>
        <tissue evidence="28">Whole organism</tissue>
    </source>
</reference>
<dbReference type="CDD" id="cd09601">
    <property type="entry name" value="M1_APN-Q_like"/>
    <property type="match status" value="1"/>
</dbReference>
<comment type="cofactor">
    <cofactor evidence="21 23">
        <name>Zn(2+)</name>
        <dbReference type="ChEBI" id="CHEBI:29105"/>
    </cofactor>
    <text evidence="21 23">Binds 1 zinc ion per subunit.</text>
</comment>
<evidence type="ECO:0000256" key="2">
    <source>
        <dbReference type="ARBA" id="ARBA00004401"/>
    </source>
</evidence>
<dbReference type="SUPFAM" id="SSF63737">
    <property type="entry name" value="Leukotriene A4 hydrolase N-terminal domain"/>
    <property type="match status" value="1"/>
</dbReference>
<dbReference type="Pfam" id="PF17900">
    <property type="entry name" value="Peptidase_M1_N"/>
    <property type="match status" value="1"/>
</dbReference>
<keyword evidence="18" id="KW-1015">Disulfide bond</keyword>
<evidence type="ECO:0000313" key="28">
    <source>
        <dbReference type="RefSeq" id="XP_018020092.1"/>
    </source>
</evidence>
<dbReference type="GeneID" id="108676522"/>
<evidence type="ECO:0000259" key="25">
    <source>
        <dbReference type="Pfam" id="PF11838"/>
    </source>
</evidence>
<comment type="subcellular location">
    <subcellularLocation>
        <location evidence="3">Cell membrane</location>
        <topology evidence="3">Lipid-anchor</topology>
        <topology evidence="3">GPI-anchor</topology>
    </subcellularLocation>
    <subcellularLocation>
        <location evidence="2">Cell membrane</location>
        <topology evidence="2">Single-pass type II membrane protein</topology>
    </subcellularLocation>
</comment>
<gene>
    <name evidence="28" type="primary">LOC108676522</name>
</gene>
<keyword evidence="9 23" id="KW-0812">Transmembrane</keyword>
<dbReference type="FunFam" id="2.60.40.1910:FF:000003">
    <property type="entry name" value="Aminopeptidase"/>
    <property type="match status" value="1"/>
</dbReference>
<dbReference type="RefSeq" id="XP_018020092.1">
    <property type="nucleotide sequence ID" value="XM_018164603.2"/>
</dbReference>
<dbReference type="GO" id="GO:0005615">
    <property type="term" value="C:extracellular space"/>
    <property type="evidence" value="ECO:0007669"/>
    <property type="project" value="TreeGrafter"/>
</dbReference>
<dbReference type="GO" id="GO:0005886">
    <property type="term" value="C:plasma membrane"/>
    <property type="evidence" value="ECO:0007669"/>
    <property type="project" value="UniProtKB-SubCell"/>
</dbReference>
<dbReference type="InterPro" id="IPR024571">
    <property type="entry name" value="ERAP1-like_C_dom"/>
</dbReference>
<keyword evidence="6 23" id="KW-0031">Aminopeptidase</keyword>
<dbReference type="Pfam" id="PF01433">
    <property type="entry name" value="Peptidase_M1"/>
    <property type="match status" value="1"/>
</dbReference>
<feature type="transmembrane region" description="Helical" evidence="23">
    <location>
        <begin position="12"/>
        <end position="32"/>
    </location>
</feature>
<dbReference type="GO" id="GO:0004230">
    <property type="term" value="F:glutamyl aminopeptidase activity"/>
    <property type="evidence" value="ECO:0007669"/>
    <property type="project" value="UniProtKB-EC"/>
</dbReference>
<sequence length="896" mass="102758">MAEFFVRRTTAFFIFLVMVLSCAIVGLAVYSFSDKSEIETTFTETVVPEKLTTDDVTVSEEPDRSTQPWELEYRIPVSTIPYHYDLYLHPDLESGKFTGKVTILVGVTSSMTFLVTHFRDMNITLTKLRSAESSDEVDLLDYFGYEPNQFWVMRPRVALKPGNYSMELEFDGSLENKIVGFYKSIYTTKAGIKRSIATSKFQPTDARAAFPCFDEPSFKSTFSLTIVRPTQGYTALSNMPEQGQVANAPLRGLTEVTFQKSVPMVTYLVCFIVCDFEYVETKTQENKLFRVYSTPDQIERTHYARDIGVSILNYFENYFEVEYPLPKQDMIAIPDFVSGAMEHWGLITYRETNLLYDEVGSSSYNQQRVASVVSHELAHMWFGNLMTLKWWDDLWLNEGFASYVEYKGVAQYHQDWDMLGQFVVDDLQPVFKLDAKLSSHPIIQPVAHPNQITEIFDAISYSKGASVLRMLDNFMGEEQFRVGVWNFLRQYKYANAVTSDLWRHLAQQSSLDISAIMDTWTKQMGYPVLMVNRTSPSELKVQQSRFLQDPSAVSGDDSPYGYKWDVPVTYKAEGAERQLQWLYRDMPSLTLEVPGASPWVKINVDQYGFYRVNYDAAMWNELVNLLQNNHEALSPPDRSSLLDDAFSLAAANQLEYSVALRLCSYLDKETHYIPWRTVTSHLSALDRLLRNTKAYPLYKNYVLKLVESHARAHGWEDSGNHLKRRLRPVLLALACQSGSAWCLSAAETKLKEWLLDPSHSLPPNLRTVVYKYGMKNAGYSDWELMLERYAKELNAQEKSKLIAGLTNVNRRWIIHRFLDATRNASVVRTQDYLSSLGQLAANPAATDIVWSFIKSEWDWLVSRFTLSSRYLGNTVKTVVSLFTTPLLLSDVSKPFM</sequence>
<feature type="site" description="Transition state stabilizer" evidence="22">
    <location>
        <position position="461"/>
    </location>
</feature>
<evidence type="ECO:0000256" key="14">
    <source>
        <dbReference type="ARBA" id="ARBA00022968"/>
    </source>
</evidence>
<dbReference type="KEGG" id="hazt:108676522"/>
<evidence type="ECO:0000256" key="1">
    <source>
        <dbReference type="ARBA" id="ARBA00001703"/>
    </source>
</evidence>
<evidence type="ECO:0000256" key="21">
    <source>
        <dbReference type="PIRSR" id="PIRSR634016-3"/>
    </source>
</evidence>
<feature type="active site" description="Proton acceptor" evidence="20">
    <location>
        <position position="376"/>
    </location>
</feature>
<feature type="binding site" evidence="21">
    <location>
        <position position="379"/>
    </location>
    <ligand>
        <name>Zn(2+)</name>
        <dbReference type="ChEBI" id="CHEBI:29105"/>
        <note>catalytic</note>
    </ligand>
</feature>
<dbReference type="GO" id="GO:0006508">
    <property type="term" value="P:proteolysis"/>
    <property type="evidence" value="ECO:0007669"/>
    <property type="project" value="UniProtKB-KW"/>
</dbReference>
<evidence type="ECO:0000256" key="4">
    <source>
        <dbReference type="ARBA" id="ARBA00010136"/>
    </source>
</evidence>
<keyword evidence="17 23" id="KW-0472">Membrane</keyword>
<keyword evidence="27" id="KW-1185">Reference proteome</keyword>
<name>A0A8B7P249_HYAAZ</name>
<keyword evidence="12 21" id="KW-0862">Zinc</keyword>
<feature type="binding site" evidence="21">
    <location>
        <position position="375"/>
    </location>
    <ligand>
        <name>Zn(2+)</name>
        <dbReference type="ChEBI" id="CHEBI:29105"/>
        <note>catalytic</note>
    </ligand>
</feature>
<evidence type="ECO:0000259" key="26">
    <source>
        <dbReference type="Pfam" id="PF17900"/>
    </source>
</evidence>
<evidence type="ECO:0000256" key="10">
    <source>
        <dbReference type="ARBA" id="ARBA00022723"/>
    </source>
</evidence>
<dbReference type="Gene3D" id="2.60.40.1730">
    <property type="entry name" value="tricorn interacting facor f3 domain"/>
    <property type="match status" value="1"/>
</dbReference>
<dbReference type="Gene3D" id="1.10.390.10">
    <property type="entry name" value="Neutral Protease Domain 2"/>
    <property type="match status" value="1"/>
</dbReference>
<dbReference type="GO" id="GO:0005737">
    <property type="term" value="C:cytoplasm"/>
    <property type="evidence" value="ECO:0007669"/>
    <property type="project" value="TreeGrafter"/>
</dbReference>
<dbReference type="GO" id="GO:0070006">
    <property type="term" value="F:metalloaminopeptidase activity"/>
    <property type="evidence" value="ECO:0007669"/>
    <property type="project" value="TreeGrafter"/>
</dbReference>
<dbReference type="SUPFAM" id="SSF55486">
    <property type="entry name" value="Metalloproteases ('zincins'), catalytic domain"/>
    <property type="match status" value="1"/>
</dbReference>
<feature type="domain" description="ERAP1-like C-terminal" evidence="25">
    <location>
        <begin position="599"/>
        <end position="893"/>
    </location>
</feature>
<evidence type="ECO:0000256" key="8">
    <source>
        <dbReference type="ARBA" id="ARBA00022670"/>
    </source>
</evidence>
<keyword evidence="10 21" id="KW-0479">Metal-binding</keyword>
<dbReference type="Gene3D" id="2.60.40.1910">
    <property type="match status" value="1"/>
</dbReference>
<keyword evidence="13" id="KW-0106">Calcium</keyword>
<dbReference type="InterPro" id="IPR014782">
    <property type="entry name" value="Peptidase_M1_dom"/>
</dbReference>
<evidence type="ECO:0000256" key="18">
    <source>
        <dbReference type="ARBA" id="ARBA00023157"/>
    </source>
</evidence>
<feature type="domain" description="Aminopeptidase N-like N-terminal" evidence="26">
    <location>
        <begin position="81"/>
        <end position="268"/>
    </location>
</feature>
<evidence type="ECO:0000256" key="11">
    <source>
        <dbReference type="ARBA" id="ARBA00022801"/>
    </source>
</evidence>
<organism evidence="27 28">
    <name type="scientific">Hyalella azteca</name>
    <name type="common">Amphipod</name>
    <dbReference type="NCBI Taxonomy" id="294128"/>
    <lineage>
        <taxon>Eukaryota</taxon>
        <taxon>Metazoa</taxon>
        <taxon>Ecdysozoa</taxon>
        <taxon>Arthropoda</taxon>
        <taxon>Crustacea</taxon>
        <taxon>Multicrustacea</taxon>
        <taxon>Malacostraca</taxon>
        <taxon>Eumalacostraca</taxon>
        <taxon>Peracarida</taxon>
        <taxon>Amphipoda</taxon>
        <taxon>Senticaudata</taxon>
        <taxon>Talitrida</taxon>
        <taxon>Talitroidea</taxon>
        <taxon>Hyalellidae</taxon>
        <taxon>Hyalella</taxon>
    </lineage>
</organism>
<dbReference type="FunFam" id="1.10.390.10:FF:000016">
    <property type="entry name" value="Glutamyl aminopeptidase"/>
    <property type="match status" value="1"/>
</dbReference>
<dbReference type="GO" id="GO:0042277">
    <property type="term" value="F:peptide binding"/>
    <property type="evidence" value="ECO:0007669"/>
    <property type="project" value="TreeGrafter"/>
</dbReference>
<dbReference type="InterPro" id="IPR042097">
    <property type="entry name" value="Aminopeptidase_N-like_N_sf"/>
</dbReference>
<feature type="binding site" evidence="21">
    <location>
        <position position="398"/>
    </location>
    <ligand>
        <name>Zn(2+)</name>
        <dbReference type="ChEBI" id="CHEBI:29105"/>
        <note>catalytic</note>
    </ligand>
</feature>
<evidence type="ECO:0000256" key="3">
    <source>
        <dbReference type="ARBA" id="ARBA00004609"/>
    </source>
</evidence>
<dbReference type="AlphaFoldDB" id="A0A8B7P249"/>
<evidence type="ECO:0000256" key="17">
    <source>
        <dbReference type="ARBA" id="ARBA00023136"/>
    </source>
</evidence>
<protein>
    <recommendedName>
        <fullName evidence="23">Aminopeptidase</fullName>
        <ecNumber evidence="23">3.4.11.-</ecNumber>
    </recommendedName>
</protein>
<keyword evidence="19" id="KW-0325">Glycoprotein</keyword>